<dbReference type="GO" id="GO:0006508">
    <property type="term" value="P:proteolysis"/>
    <property type="evidence" value="ECO:0007669"/>
    <property type="project" value="InterPro"/>
</dbReference>
<dbReference type="Gene3D" id="3.40.50.1820">
    <property type="entry name" value="alpha/beta hydrolase"/>
    <property type="match status" value="1"/>
</dbReference>
<dbReference type="Proteomes" id="UP000565745">
    <property type="component" value="Unassembled WGS sequence"/>
</dbReference>
<dbReference type="AlphaFoldDB" id="A0A7W6M8Y2"/>
<reference evidence="4 5" key="1">
    <citation type="submission" date="2020-08" db="EMBL/GenBank/DDBJ databases">
        <title>Genomic Encyclopedia of Type Strains, Phase IV (KMG-IV): sequencing the most valuable type-strain genomes for metagenomic binning, comparative biology and taxonomic classification.</title>
        <authorList>
            <person name="Goeker M."/>
        </authorList>
    </citation>
    <scope>NUCLEOTIDE SEQUENCE [LARGE SCALE GENOMIC DNA]</scope>
    <source>
        <strain evidence="4 5">DSM 101015</strain>
    </source>
</reference>
<evidence type="ECO:0000256" key="1">
    <source>
        <dbReference type="ARBA" id="ARBA00022801"/>
    </source>
</evidence>
<feature type="chain" id="PRO_5030942424" evidence="2">
    <location>
        <begin position="21"/>
        <end position="655"/>
    </location>
</feature>
<dbReference type="InterPro" id="IPR001375">
    <property type="entry name" value="Peptidase_S9_cat"/>
</dbReference>
<evidence type="ECO:0000256" key="2">
    <source>
        <dbReference type="SAM" id="SignalP"/>
    </source>
</evidence>
<evidence type="ECO:0000313" key="4">
    <source>
        <dbReference type="EMBL" id="MBB4174273.1"/>
    </source>
</evidence>
<comment type="caution">
    <text evidence="4">The sequence shown here is derived from an EMBL/GenBank/DDBJ whole genome shotgun (WGS) entry which is preliminary data.</text>
</comment>
<dbReference type="EMBL" id="JACIFU010000002">
    <property type="protein sequence ID" value="MBB4174273.1"/>
    <property type="molecule type" value="Genomic_DNA"/>
</dbReference>
<feature type="signal peptide" evidence="2">
    <location>
        <begin position="1"/>
        <end position="20"/>
    </location>
</feature>
<keyword evidence="2" id="KW-0732">Signal</keyword>
<proteinExistence type="predicted"/>
<gene>
    <name evidence="4" type="ORF">GGR93_002046</name>
</gene>
<evidence type="ECO:0000259" key="3">
    <source>
        <dbReference type="Pfam" id="PF00326"/>
    </source>
</evidence>
<dbReference type="GO" id="GO:0004252">
    <property type="term" value="F:serine-type endopeptidase activity"/>
    <property type="evidence" value="ECO:0007669"/>
    <property type="project" value="TreeGrafter"/>
</dbReference>
<keyword evidence="1" id="KW-0378">Hydrolase</keyword>
<dbReference type="OrthoDB" id="1094230at2"/>
<accession>A0A7W6M8Y2</accession>
<dbReference type="GO" id="GO:0004177">
    <property type="term" value="F:aminopeptidase activity"/>
    <property type="evidence" value="ECO:0007669"/>
    <property type="project" value="UniProtKB-KW"/>
</dbReference>
<organism evidence="4 5">
    <name type="scientific">Sulfitobacter noctilucicola</name>
    <dbReference type="NCBI Taxonomy" id="1342301"/>
    <lineage>
        <taxon>Bacteria</taxon>
        <taxon>Pseudomonadati</taxon>
        <taxon>Pseudomonadota</taxon>
        <taxon>Alphaproteobacteria</taxon>
        <taxon>Rhodobacterales</taxon>
        <taxon>Roseobacteraceae</taxon>
        <taxon>Sulfitobacter</taxon>
    </lineage>
</organism>
<dbReference type="PANTHER" id="PTHR42776">
    <property type="entry name" value="SERINE PEPTIDASE S9 FAMILY MEMBER"/>
    <property type="match status" value="1"/>
</dbReference>
<dbReference type="SUPFAM" id="SSF82171">
    <property type="entry name" value="DPP6 N-terminal domain-like"/>
    <property type="match status" value="1"/>
</dbReference>
<protein>
    <submittedName>
        <fullName evidence="4">Dipeptidyl aminopeptidase/acylaminoacyl peptidase</fullName>
    </submittedName>
</protein>
<dbReference type="SUPFAM" id="SSF53474">
    <property type="entry name" value="alpha/beta-Hydrolases"/>
    <property type="match status" value="1"/>
</dbReference>
<evidence type="ECO:0000313" key="5">
    <source>
        <dbReference type="Proteomes" id="UP000565745"/>
    </source>
</evidence>
<feature type="domain" description="Peptidase S9 prolyl oligopeptidase catalytic" evidence="3">
    <location>
        <begin position="430"/>
        <end position="639"/>
    </location>
</feature>
<dbReference type="InterPro" id="IPR029058">
    <property type="entry name" value="AB_hydrolase_fold"/>
</dbReference>
<dbReference type="Pfam" id="PF00326">
    <property type="entry name" value="Peptidase_S9"/>
    <property type="match status" value="1"/>
</dbReference>
<keyword evidence="5" id="KW-1185">Reference proteome</keyword>
<keyword evidence="4" id="KW-0645">Protease</keyword>
<name>A0A7W6M8Y2_9RHOB</name>
<keyword evidence="4" id="KW-0031">Aminopeptidase</keyword>
<dbReference type="RefSeq" id="WP_025056921.1">
    <property type="nucleotide sequence ID" value="NZ_JACIFU010000002.1"/>
</dbReference>
<sequence>MFKKVGKVAAFCVAFLAAGAIWSTRDIDARHPVLKAADLPPLIPTRTFYADPTFEWDFVVSGDAQYATVQKSSLLGRKLVVQNLNTGEEIAELRPGISFLRWHPSKPLIRFIYQGHDWEVDPLMPQRANWKRISPVKLPSGWVKNQIATDPDMPILTWGKTSTRAPAHMWLVSQDGQTAQKVAEGTQETVYWVFDEDTAPVLRFDTLDPATGQLLRKTAEGWKPLVEISVNDLFQPLESVAADGTMLARSSRGRDKAAVVRFDTHTGDETVLHMVAETDIGMVTSLAPDGKADVLRLRQDTQERIALSDRGQIFLNQLAKLPQPVTLGQTLHSASGRYVTQLVSGPGLAPQTLLIDLVQGTSKVISDGGGLSKYKEHLVPEEAVRFSARDGLEIPGVMTRPRGVKGPIPFVIHVHGGPALHVSMGQNPFTQLLVNRGYGVLSVNFRGSTGFGKDFQAKGFREFGRAMQDDIADAALWLVEKGIADTDALIVMGESYGGYAAAMAMTRDPGLFDAAIVEFPMLDVEFQSKHYPYTWKNELESWWRYFGRIEHSEDLEMMRKYSPTNRVEQLHGPVLVLAGAQDQITAVQQVHDFEEKVRATDKDVRFHYFENTGHGAVHWRDRLRRARLIEEFLAKHAGGRTGGFEFAERAPAFID</sequence>
<dbReference type="PANTHER" id="PTHR42776:SF27">
    <property type="entry name" value="DIPEPTIDYL PEPTIDASE FAMILY MEMBER 6"/>
    <property type="match status" value="1"/>
</dbReference>